<feature type="compositionally biased region" description="Basic residues" evidence="1">
    <location>
        <begin position="119"/>
        <end position="129"/>
    </location>
</feature>
<proteinExistence type="predicted"/>
<dbReference type="EMBL" id="JARKHS020015692">
    <property type="protein sequence ID" value="KAK8774221.1"/>
    <property type="molecule type" value="Genomic_DNA"/>
</dbReference>
<protein>
    <submittedName>
        <fullName evidence="2">Uncharacterized protein</fullName>
    </submittedName>
</protein>
<dbReference type="AlphaFoldDB" id="A0AAQ4EHW7"/>
<feature type="region of interest" description="Disordered" evidence="1">
    <location>
        <begin position="1"/>
        <end position="59"/>
    </location>
</feature>
<dbReference type="Proteomes" id="UP001321473">
    <property type="component" value="Unassembled WGS sequence"/>
</dbReference>
<evidence type="ECO:0000313" key="2">
    <source>
        <dbReference type="EMBL" id="KAK8774221.1"/>
    </source>
</evidence>
<evidence type="ECO:0000256" key="1">
    <source>
        <dbReference type="SAM" id="MobiDB-lite"/>
    </source>
</evidence>
<accession>A0AAQ4EHW7</accession>
<feature type="region of interest" description="Disordered" evidence="1">
    <location>
        <begin position="105"/>
        <end position="141"/>
    </location>
</feature>
<feature type="compositionally biased region" description="Low complexity" evidence="1">
    <location>
        <begin position="105"/>
        <end position="118"/>
    </location>
</feature>
<evidence type="ECO:0000313" key="3">
    <source>
        <dbReference type="Proteomes" id="UP001321473"/>
    </source>
</evidence>
<sequence>MPENKKALTNAHVQTTAKSGPRRSPKRAQIPCARLRTSSLHPSMTTSGNSSRTTHTCTKPHAGRVLHSHLRTRTEMFNRIQEGTSDFPRPTEYAARDDPVTVNITSTSITTSSTATKKNGTKRKKKQTTSRRSLLAISRNK</sequence>
<comment type="caution">
    <text evidence="2">The sequence shown here is derived from an EMBL/GenBank/DDBJ whole genome shotgun (WGS) entry which is preliminary data.</text>
</comment>
<feature type="compositionally biased region" description="Polar residues" evidence="1">
    <location>
        <begin position="36"/>
        <end position="57"/>
    </location>
</feature>
<name>A0AAQ4EHW7_AMBAM</name>
<gene>
    <name evidence="2" type="ORF">V5799_011249</name>
</gene>
<organism evidence="2 3">
    <name type="scientific">Amblyomma americanum</name>
    <name type="common">Lone star tick</name>
    <dbReference type="NCBI Taxonomy" id="6943"/>
    <lineage>
        <taxon>Eukaryota</taxon>
        <taxon>Metazoa</taxon>
        <taxon>Ecdysozoa</taxon>
        <taxon>Arthropoda</taxon>
        <taxon>Chelicerata</taxon>
        <taxon>Arachnida</taxon>
        <taxon>Acari</taxon>
        <taxon>Parasitiformes</taxon>
        <taxon>Ixodida</taxon>
        <taxon>Ixodoidea</taxon>
        <taxon>Ixodidae</taxon>
        <taxon>Amblyomminae</taxon>
        <taxon>Amblyomma</taxon>
    </lineage>
</organism>
<keyword evidence="3" id="KW-1185">Reference proteome</keyword>
<reference evidence="2 3" key="1">
    <citation type="journal article" date="2023" name="Arcadia Sci">
        <title>De novo assembly of a long-read Amblyomma americanum tick genome.</title>
        <authorList>
            <person name="Chou S."/>
            <person name="Poskanzer K.E."/>
            <person name="Rollins M."/>
            <person name="Thuy-Boun P.S."/>
        </authorList>
    </citation>
    <scope>NUCLEOTIDE SEQUENCE [LARGE SCALE GENOMIC DNA]</scope>
    <source>
        <strain evidence="2">F_SG_1</strain>
        <tissue evidence="2">Salivary glands</tissue>
    </source>
</reference>